<dbReference type="SUPFAM" id="SSF52025">
    <property type="entry name" value="PA domain"/>
    <property type="match status" value="1"/>
</dbReference>
<dbReference type="AlphaFoldDB" id="K0KHK0"/>
<dbReference type="FunFam" id="3.40.630.10:FF:000093">
    <property type="entry name" value="Peptide hydrolase"/>
    <property type="match status" value="1"/>
</dbReference>
<dbReference type="InterPro" id="IPR046450">
    <property type="entry name" value="PA_dom_sf"/>
</dbReference>
<dbReference type="InterPro" id="IPR007484">
    <property type="entry name" value="Peptidase_M28"/>
</dbReference>
<comment type="similarity">
    <text evidence="6">Belongs to the peptidase M28 family.</text>
</comment>
<dbReference type="PANTHER" id="PTHR12147:SF17">
    <property type="entry name" value="AMINOPEPTIDASE Y"/>
    <property type="match status" value="1"/>
</dbReference>
<comment type="cofactor">
    <cofactor evidence="1">
        <name>Zn(2+)</name>
        <dbReference type="ChEBI" id="CHEBI:29105"/>
    </cofactor>
</comment>
<dbReference type="STRING" id="1206466.K0KHK0"/>
<evidence type="ECO:0000256" key="1">
    <source>
        <dbReference type="ARBA" id="ARBA00001947"/>
    </source>
</evidence>
<dbReference type="PANTHER" id="PTHR12147">
    <property type="entry name" value="METALLOPEPTIDASE M28 FAMILY MEMBER"/>
    <property type="match status" value="1"/>
</dbReference>
<evidence type="ECO:0000259" key="7">
    <source>
        <dbReference type="Pfam" id="PF02225"/>
    </source>
</evidence>
<keyword evidence="3 6" id="KW-0479">Metal-binding</keyword>
<feature type="signal peptide" evidence="6">
    <location>
        <begin position="1"/>
        <end position="16"/>
    </location>
</feature>
<evidence type="ECO:0000259" key="8">
    <source>
        <dbReference type="Pfam" id="PF04389"/>
    </source>
</evidence>
<keyword evidence="4 6" id="KW-0378">Hydrolase</keyword>
<evidence type="ECO:0000256" key="5">
    <source>
        <dbReference type="ARBA" id="ARBA00022833"/>
    </source>
</evidence>
<reference evidence="9 10" key="1">
    <citation type="journal article" date="2012" name="Eukaryot. Cell">
        <title>Draft genome sequence of Wickerhamomyces ciferrii NRRL Y-1031 F-60-10.</title>
        <authorList>
            <person name="Schneider J."/>
            <person name="Andrea H."/>
            <person name="Blom J."/>
            <person name="Jaenicke S."/>
            <person name="Ruckert C."/>
            <person name="Schorsch C."/>
            <person name="Szczepanowski R."/>
            <person name="Farwick M."/>
            <person name="Goesmann A."/>
            <person name="Puhler A."/>
            <person name="Schaffer S."/>
            <person name="Tauch A."/>
            <person name="Kohler T."/>
            <person name="Brinkrolf K."/>
        </authorList>
    </citation>
    <scope>NUCLEOTIDE SEQUENCE [LARGE SCALE GENOMIC DNA]</scope>
    <source>
        <strain evidence="10">ATCC 14091 / BCRC 22168 / CBS 111 / JCM 3599 / NBRC 0793 / NRRL Y-1031 F-60-10</strain>
    </source>
</reference>
<dbReference type="Pfam" id="PF02225">
    <property type="entry name" value="PA"/>
    <property type="match status" value="1"/>
</dbReference>
<dbReference type="InParanoid" id="K0KHK0"/>
<dbReference type="Gene3D" id="3.50.30.30">
    <property type="match status" value="1"/>
</dbReference>
<keyword evidence="6" id="KW-0732">Signal</keyword>
<dbReference type="Proteomes" id="UP000009328">
    <property type="component" value="Unassembled WGS sequence"/>
</dbReference>
<dbReference type="HOGENOM" id="CLU_024336_0_1_1"/>
<dbReference type="eggNOG" id="KOG2195">
    <property type="taxonomic scope" value="Eukaryota"/>
</dbReference>
<keyword evidence="10" id="KW-1185">Reference proteome</keyword>
<dbReference type="EMBL" id="CAIF01000002">
    <property type="protein sequence ID" value="CCH40643.1"/>
    <property type="molecule type" value="Genomic_DNA"/>
</dbReference>
<comment type="caution">
    <text evidence="9">The sequence shown here is derived from an EMBL/GenBank/DDBJ whole genome shotgun (WGS) entry which is preliminary data.</text>
</comment>
<evidence type="ECO:0000313" key="9">
    <source>
        <dbReference type="EMBL" id="CCH40643.1"/>
    </source>
</evidence>
<sequence length="514" mass="55963">MKLTLTTLLSITAASAYLLPVNIPNSQEIFSLKSPNANEGALSNDNTPYNELPLIETEKLQDLITLDALNESAIELYNIATSSVKNYGHPTRVIGSPGHWKTIGYIIKELKELSNYFTFTTQEFKALDGKVFSYSLSVNDTKVEQVKPFQLTPAAHVAGGELVAAKNNGCAKEDYEGLDPSKNQVVLVQRGVCPFGDKSNIAGELGAKAVLIYDHTDGESLISGTLGEPTNHTIGTLGIQRNFALALLELVAAGEKVPVDVIIDAYVGLIKTKNVIAETIEGDHENVVALGAHSDSVEAGPGINDDGSGTISLLAVAKQLTKFKINNAVRFAWWAAEEEGLLGSNYYTQTLSAEENQKIRLFMDYDMMASPNFEYQVYNGSNAVNPKGSEEIKNLYIDWYEEHGKNWTLIPFDGRSDYVGFIENGIPGGGIAAGAEGKNSQNGKVLDQCYHLLCDDLTNLNWDAFLTNTKLIAHSVAVYAKDLSNFPSRETFAVTSESSLGHEPFEYKGSHLFL</sequence>
<feature type="domain" description="PA" evidence="7">
    <location>
        <begin position="160"/>
        <end position="247"/>
    </location>
</feature>
<dbReference type="FunCoup" id="K0KHK0">
    <property type="interactions" value="62"/>
</dbReference>
<evidence type="ECO:0000313" key="10">
    <source>
        <dbReference type="Proteomes" id="UP000009328"/>
    </source>
</evidence>
<feature type="domain" description="Peptidase M28" evidence="8">
    <location>
        <begin position="274"/>
        <end position="474"/>
    </location>
</feature>
<name>K0KHK0_WICCF</name>
<dbReference type="InterPro" id="IPR003137">
    <property type="entry name" value="PA_domain"/>
</dbReference>
<accession>K0KHK0</accession>
<proteinExistence type="inferred from homology"/>
<dbReference type="Pfam" id="PF04389">
    <property type="entry name" value="Peptidase_M28"/>
    <property type="match status" value="1"/>
</dbReference>
<keyword evidence="2 6" id="KW-0645">Protease</keyword>
<evidence type="ECO:0000256" key="3">
    <source>
        <dbReference type="ARBA" id="ARBA00022723"/>
    </source>
</evidence>
<dbReference type="EC" id="3.4.-.-" evidence="6"/>
<dbReference type="MEROPS" id="M28.001"/>
<gene>
    <name evidence="9" type="ORF">BN7_177</name>
</gene>
<dbReference type="InterPro" id="IPR045175">
    <property type="entry name" value="M28_fam"/>
</dbReference>
<dbReference type="GO" id="GO:0008235">
    <property type="term" value="F:metalloexopeptidase activity"/>
    <property type="evidence" value="ECO:0007669"/>
    <property type="project" value="InterPro"/>
</dbReference>
<evidence type="ECO:0000256" key="6">
    <source>
        <dbReference type="RuleBase" id="RU361240"/>
    </source>
</evidence>
<organism evidence="9 10">
    <name type="scientific">Wickerhamomyces ciferrii (strain ATCC 14091 / BCRC 22168 / CBS 111 / JCM 3599 / NBRC 0793 / NRRL Y-1031 F-60-10)</name>
    <name type="common">Yeast</name>
    <name type="synonym">Pichia ciferrii</name>
    <dbReference type="NCBI Taxonomy" id="1206466"/>
    <lineage>
        <taxon>Eukaryota</taxon>
        <taxon>Fungi</taxon>
        <taxon>Dikarya</taxon>
        <taxon>Ascomycota</taxon>
        <taxon>Saccharomycotina</taxon>
        <taxon>Saccharomycetes</taxon>
        <taxon>Phaffomycetales</taxon>
        <taxon>Wickerhamomycetaceae</taxon>
        <taxon>Wickerhamomyces</taxon>
    </lineage>
</organism>
<evidence type="ECO:0000256" key="4">
    <source>
        <dbReference type="ARBA" id="ARBA00022801"/>
    </source>
</evidence>
<dbReference type="SUPFAM" id="SSF53187">
    <property type="entry name" value="Zn-dependent exopeptidases"/>
    <property type="match status" value="1"/>
</dbReference>
<evidence type="ECO:0000256" key="2">
    <source>
        <dbReference type="ARBA" id="ARBA00022670"/>
    </source>
</evidence>
<dbReference type="GO" id="GO:0006508">
    <property type="term" value="P:proteolysis"/>
    <property type="evidence" value="ECO:0007669"/>
    <property type="project" value="UniProtKB-KW"/>
</dbReference>
<protein>
    <recommendedName>
        <fullName evidence="6">Peptide hydrolase</fullName>
        <ecNumber evidence="6">3.4.-.-</ecNumber>
    </recommendedName>
</protein>
<keyword evidence="5 6" id="KW-0862">Zinc</keyword>
<dbReference type="Gene3D" id="3.40.630.10">
    <property type="entry name" value="Zn peptidases"/>
    <property type="match status" value="1"/>
</dbReference>
<feature type="chain" id="PRO_5005137222" description="Peptide hydrolase" evidence="6">
    <location>
        <begin position="17"/>
        <end position="514"/>
    </location>
</feature>
<dbReference type="GO" id="GO:0046872">
    <property type="term" value="F:metal ion binding"/>
    <property type="evidence" value="ECO:0007669"/>
    <property type="project" value="UniProtKB-KW"/>
</dbReference>